<feature type="signal peptide" evidence="2">
    <location>
        <begin position="1"/>
        <end position="19"/>
    </location>
</feature>
<evidence type="ECO:0000313" key="5">
    <source>
        <dbReference type="Proteomes" id="UP000829517"/>
    </source>
</evidence>
<evidence type="ECO:0000256" key="1">
    <source>
        <dbReference type="ARBA" id="ARBA00022729"/>
    </source>
</evidence>
<dbReference type="InterPro" id="IPR025667">
    <property type="entry name" value="SprB_repeat"/>
</dbReference>
<proteinExistence type="predicted"/>
<dbReference type="RefSeq" id="WP_236957290.1">
    <property type="nucleotide sequence ID" value="NZ_JAETXX010000001.1"/>
</dbReference>
<evidence type="ECO:0000256" key="2">
    <source>
        <dbReference type="SAM" id="SignalP"/>
    </source>
</evidence>
<dbReference type="InterPro" id="IPR005135">
    <property type="entry name" value="Endo/exonuclease/phosphatase"/>
</dbReference>
<dbReference type="PANTHER" id="PTHR37397:SF1">
    <property type="entry name" value="LTD DOMAIN-CONTAINING PROTEIN"/>
    <property type="match status" value="1"/>
</dbReference>
<dbReference type="InterPro" id="IPR026444">
    <property type="entry name" value="Secre_tail"/>
</dbReference>
<dbReference type="PROSITE" id="PS51841">
    <property type="entry name" value="LTD"/>
    <property type="match status" value="1"/>
</dbReference>
<dbReference type="Proteomes" id="UP000829517">
    <property type="component" value="Unassembled WGS sequence"/>
</dbReference>
<sequence>MKRFLLSLFIALSSFYTFSQSVFINELHYDNAGSDVGESIEIAAPQGTDLSLYNIVLYNGSNGTVYNTVTINAVIADLSNGYGVAHITLPSNGIQNGSPDGIALVDVSNTVIQFLSYEGTFVASEGPASGMLSEDIGVAQSNSSTSEGASLALIGTGTDYSEFSWEAQDTSTFGGINTNQNFGVLEITPVINEFVFNHTGSDTNEYVEVFGKAETDLSLYWILEIEGDISSAGTIDGAFQLGTTNIEGYYTTPFFSNEFENGSLTLLLVENFTGSVGDQIDSDADGTIDNFPWETLIDAVAVKDNDNEDITYAETVLTPAFDGSTFTVGGASRIPNSIDSNAISDWVRNGFNGEGLPDYPDATSEDGEAINTPNSANKIFEDNDGGTDAIVLINEIDADTEGTDTAEFIELYDGGVGNSSLDGLTLVLYNGSNDLSYNAYDLDGYTTNANGYFVLGNEGVSNVSLVFGTNGLQNGADAVALYQADATDFPNGTEVETTNLIDAIVYDTNDSDDAELLVLLNDNQPQVNEDFNSNKDFHSLQRYANGSGGLRNTETYVAAIPTPGTSNTNALEQINLLINEIDVDTPGSDVAEFIELYDGGIGNIALDGFVLVLYNGNGDAVYNAFDLSGYVTNADGYFVLGNEGVANVSLVFGANGLQNGADAVALYQGSINDFQNGAVLTTSGLIDAVVYDTNDDDDVELLTLLNAGEPQLNEDLEGDKDNHSLQRIPNGSGGFLNTSSYVAKKPTPGVQNEGIVVVPTETIPIVEARALPDGTTVTITGVLTVADNFAGPAYLQDNTGGIAIFDEQIFGGNFAIGDSITVTASRSSFNNQIQLGNVSSVESNGVPNEPILPKDITLVELGDYRGQLVRITDATFPTPGDLLFGDSNTIITDASGTGELRIDGNVAGLSGLAQPETCSEIIGVVGTFNEFAQLLPRMKVDLACAEPFDPNNGIDIPKENTLDIVTWNIEWFGDEGNSPAAGNQNSDAIQKDSVVTILKKLNADIYTVVEISDDELFAQAVGELDGYDFILSDATSYPNDSGTKQKIGFIYKTATVTPKKTQALLKSIHPYYNGGDTSYLLDYPSEADRFYASGRLPFLMTADVNINGASEEINIVALHARANSSNGPQLRYDMRKYDMEVLKDSLDVMFPESNLILAGDYNDDLDETVADGINTTVSSFEAFINDPDEYFLATLSLSETGKRSYAFRENMIDHISLSNELEDNFIENSATVHYEFYDNDYTSTVSDHFAVSIRLSLDNIEPLVIENVIVNNISCAEADNGMASVEVSGGVAPYEYLWSNGEITQSVSDLIPGDYDVIVYDVNGKSVTEYFTITEPEGIEILMPEVDKIVTGYGETNCITLAAEMISGGEGEYSFHWNTEEITETISVCPEETTTYTLTVTDANGCSKSESITVIVEDVSCGNNPWIEKVAVCYRGRSLCVSKYAVPHLLNLGAVLGSCSDEVNETSIASVYLIPNPVRHAAALVVNSNSKTKLELQVYDLNGQLKQHEKNVKIKVGYNLKPINFSRLSRGIYILKVIENGHEVKDIRMVKR</sequence>
<comment type="caution">
    <text evidence="4">The sequence shown here is derived from an EMBL/GenBank/DDBJ whole genome shotgun (WGS) entry which is preliminary data.</text>
</comment>
<dbReference type="PANTHER" id="PTHR37397">
    <property type="entry name" value="SI:CH211-183D21.1"/>
    <property type="match status" value="1"/>
</dbReference>
<keyword evidence="1 2" id="KW-0732">Signal</keyword>
<evidence type="ECO:0000313" key="4">
    <source>
        <dbReference type="EMBL" id="MCF8713316.1"/>
    </source>
</evidence>
<name>A0ABS9IYQ7_9FLAO</name>
<feature type="chain" id="PRO_5045325832" evidence="2">
    <location>
        <begin position="20"/>
        <end position="1552"/>
    </location>
</feature>
<keyword evidence="5" id="KW-1185">Reference proteome</keyword>
<dbReference type="SUPFAM" id="SSF56219">
    <property type="entry name" value="DNase I-like"/>
    <property type="match status" value="1"/>
</dbReference>
<dbReference type="Pfam" id="PF03372">
    <property type="entry name" value="Exo_endo_phos"/>
    <property type="match status" value="1"/>
</dbReference>
<gene>
    <name evidence="4" type="ORF">JM658_00605</name>
</gene>
<evidence type="ECO:0000259" key="3">
    <source>
        <dbReference type="PROSITE" id="PS51841"/>
    </source>
</evidence>
<accession>A0ABS9IYQ7</accession>
<reference evidence="4 5" key="1">
    <citation type="submission" date="2021-01" db="EMBL/GenBank/DDBJ databases">
        <title>Genome sequencing of Joostella atrarenae M1-2 (= KCTC 23194).</title>
        <authorList>
            <person name="Zakaria M.R."/>
            <person name="Lam M.Q."/>
            <person name="Chong C.S."/>
        </authorList>
    </citation>
    <scope>NUCLEOTIDE SEQUENCE [LARGE SCALE GENOMIC DNA]</scope>
    <source>
        <strain evidence="4 5">M1-2</strain>
    </source>
</reference>
<organism evidence="4 5">
    <name type="scientific">Joostella atrarenae</name>
    <dbReference type="NCBI Taxonomy" id="679257"/>
    <lineage>
        <taxon>Bacteria</taxon>
        <taxon>Pseudomonadati</taxon>
        <taxon>Bacteroidota</taxon>
        <taxon>Flavobacteriia</taxon>
        <taxon>Flavobacteriales</taxon>
        <taxon>Flavobacteriaceae</taxon>
        <taxon>Joostella</taxon>
    </lineage>
</organism>
<feature type="domain" description="LTD" evidence="3">
    <location>
        <begin position="562"/>
        <end position="693"/>
    </location>
</feature>
<dbReference type="Pfam" id="PF13573">
    <property type="entry name" value="SprB"/>
    <property type="match status" value="1"/>
</dbReference>
<protein>
    <submittedName>
        <fullName evidence="4">T9SS type A sorting domain-containing protein</fullName>
    </submittedName>
</protein>
<dbReference type="Gene3D" id="2.60.40.740">
    <property type="match status" value="1"/>
</dbReference>
<dbReference type="EMBL" id="JAETXX010000001">
    <property type="protein sequence ID" value="MCF8713316.1"/>
    <property type="molecule type" value="Genomic_DNA"/>
</dbReference>
<dbReference type="Pfam" id="PF18962">
    <property type="entry name" value="Por_Secre_tail"/>
    <property type="match status" value="1"/>
</dbReference>
<dbReference type="NCBIfam" id="TIGR04183">
    <property type="entry name" value="Por_Secre_tail"/>
    <property type="match status" value="1"/>
</dbReference>
<dbReference type="InterPro" id="IPR001322">
    <property type="entry name" value="Lamin_tail_dom"/>
</dbReference>
<dbReference type="InterPro" id="IPR036691">
    <property type="entry name" value="Endo/exonu/phosph_ase_sf"/>
</dbReference>
<dbReference type="Gene3D" id="3.60.10.10">
    <property type="entry name" value="Endonuclease/exonuclease/phosphatase"/>
    <property type="match status" value="1"/>
</dbReference>